<keyword evidence="2" id="KW-0812">Transmembrane</keyword>
<feature type="non-terminal residue" evidence="3">
    <location>
        <position position="1"/>
    </location>
</feature>
<gene>
    <name evidence="3" type="ORF">MNOR_LOCUS1542</name>
</gene>
<evidence type="ECO:0000256" key="2">
    <source>
        <dbReference type="SAM" id="Phobius"/>
    </source>
</evidence>
<dbReference type="AlphaFoldDB" id="A0AAV2PKB0"/>
<evidence type="ECO:0000313" key="4">
    <source>
        <dbReference type="Proteomes" id="UP001497623"/>
    </source>
</evidence>
<feature type="compositionally biased region" description="Low complexity" evidence="1">
    <location>
        <begin position="323"/>
        <end position="337"/>
    </location>
</feature>
<keyword evidence="2" id="KW-1133">Transmembrane helix</keyword>
<dbReference type="CDD" id="cd22829">
    <property type="entry name" value="Gal_Rha_Lectin_EVA1_EVA1C_rpt2"/>
    <property type="match status" value="1"/>
</dbReference>
<dbReference type="GO" id="GO:0016020">
    <property type="term" value="C:membrane"/>
    <property type="evidence" value="ECO:0007669"/>
    <property type="project" value="UniProtKB-SubCell"/>
</dbReference>
<dbReference type="InterPro" id="IPR052461">
    <property type="entry name" value="EVA1_A/B"/>
</dbReference>
<keyword evidence="4" id="KW-1185">Reference proteome</keyword>
<dbReference type="PANTHER" id="PTHR48422">
    <property type="entry name" value="PROTEIN EVA-1 HOMOLOG B-RELATED"/>
    <property type="match status" value="1"/>
</dbReference>
<dbReference type="PANTHER" id="PTHR48422:SF1">
    <property type="entry name" value="PROTEIN EVA-1 HOMOLOG A"/>
    <property type="match status" value="1"/>
</dbReference>
<dbReference type="EMBL" id="CAXKWB010000410">
    <property type="protein sequence ID" value="CAL4060763.1"/>
    <property type="molecule type" value="Genomic_DNA"/>
</dbReference>
<dbReference type="Proteomes" id="UP001497623">
    <property type="component" value="Unassembled WGS sequence"/>
</dbReference>
<name>A0AAV2PKB0_MEGNR</name>
<evidence type="ECO:0000256" key="1">
    <source>
        <dbReference type="SAM" id="MobiDB-lite"/>
    </source>
</evidence>
<comment type="caution">
    <text evidence="3">The sequence shown here is derived from an EMBL/GenBank/DDBJ whole genome shotgun (WGS) entry which is preliminary data.</text>
</comment>
<feature type="region of interest" description="Disordered" evidence="1">
    <location>
        <begin position="317"/>
        <end position="337"/>
    </location>
</feature>
<proteinExistence type="predicted"/>
<organism evidence="3 4">
    <name type="scientific">Meganyctiphanes norvegica</name>
    <name type="common">Northern krill</name>
    <name type="synonym">Thysanopoda norvegica</name>
    <dbReference type="NCBI Taxonomy" id="48144"/>
    <lineage>
        <taxon>Eukaryota</taxon>
        <taxon>Metazoa</taxon>
        <taxon>Ecdysozoa</taxon>
        <taxon>Arthropoda</taxon>
        <taxon>Crustacea</taxon>
        <taxon>Multicrustacea</taxon>
        <taxon>Malacostraca</taxon>
        <taxon>Eumalacostraca</taxon>
        <taxon>Eucarida</taxon>
        <taxon>Euphausiacea</taxon>
        <taxon>Euphausiidae</taxon>
        <taxon>Meganyctiphanes</taxon>
    </lineage>
</organism>
<protein>
    <recommendedName>
        <fullName evidence="5">SUEL-type lectin domain-containing protein</fullName>
    </recommendedName>
</protein>
<dbReference type="Gene3D" id="2.60.120.740">
    <property type="match status" value="1"/>
</dbReference>
<feature type="transmembrane region" description="Helical" evidence="2">
    <location>
        <begin position="200"/>
        <end position="225"/>
    </location>
</feature>
<dbReference type="InterPro" id="IPR043159">
    <property type="entry name" value="Lectin_gal-bd_sf"/>
</dbReference>
<evidence type="ECO:0008006" key="5">
    <source>
        <dbReference type="Google" id="ProtNLM"/>
    </source>
</evidence>
<keyword evidence="2" id="KW-0472">Membrane</keyword>
<sequence>DCQASFATEMVMNKCHGQRTCVIKADPNTFGRPCRPESLMYMKIVYTCVPRKILKVEYQGQTAPDEETGDLLEPSAILPKVSVPQKVKESYPASPTLRPSNLYPDPPISSHSGDVIDIHSNQGSYYNQKIKPIKDTKYQSMDKKSDVVVGDYPQISPPHERPDLINCTITLLSGSKNHEIGFITEWMKAYAFIRKNYEKLILYMLIGLCTGIFLFLIVVVGRLVLDRRRDKTKVKMVHQPMTSVFAADRNGGTEEEKLMHEPITTIITTDIDDVDGVLDMTGPIGSSTLIRTPPPHDLLPSPEVRYNTVRHSHGLRWEDSDTNTRTLGRTNNNQLYS</sequence>
<accession>A0AAV2PKB0</accession>
<reference evidence="3 4" key="1">
    <citation type="submission" date="2024-05" db="EMBL/GenBank/DDBJ databases">
        <authorList>
            <person name="Wallberg A."/>
        </authorList>
    </citation>
    <scope>NUCLEOTIDE SEQUENCE [LARGE SCALE GENOMIC DNA]</scope>
</reference>
<evidence type="ECO:0000313" key="3">
    <source>
        <dbReference type="EMBL" id="CAL4060763.1"/>
    </source>
</evidence>